<dbReference type="Gene3D" id="3.40.50.10810">
    <property type="entry name" value="Tandem AAA-ATPase domain"/>
    <property type="match status" value="1"/>
</dbReference>
<feature type="domain" description="Helicase ATP-binding" evidence="2">
    <location>
        <begin position="906"/>
        <end position="1062"/>
    </location>
</feature>
<gene>
    <name evidence="4" type="ORF">EZS27_018836</name>
</gene>
<comment type="caution">
    <text evidence="4">The sequence shown here is derived from an EMBL/GenBank/DDBJ whole genome shotgun (WGS) entry which is preliminary data.</text>
</comment>
<dbReference type="SUPFAM" id="SSF52540">
    <property type="entry name" value="P-loop containing nucleoside triphosphate hydrolases"/>
    <property type="match status" value="2"/>
</dbReference>
<dbReference type="GO" id="GO:0016787">
    <property type="term" value="F:hydrolase activity"/>
    <property type="evidence" value="ECO:0007669"/>
    <property type="project" value="UniProtKB-KW"/>
</dbReference>
<protein>
    <submittedName>
        <fullName evidence="4">RNA polymerase-associated protein RapA</fullName>
        <ecNumber evidence="4">3.6.4.-</ecNumber>
    </submittedName>
</protein>
<dbReference type="GO" id="GO:0005524">
    <property type="term" value="F:ATP binding"/>
    <property type="evidence" value="ECO:0007669"/>
    <property type="project" value="InterPro"/>
</dbReference>
<organism evidence="4">
    <name type="scientific">termite gut metagenome</name>
    <dbReference type="NCBI Taxonomy" id="433724"/>
    <lineage>
        <taxon>unclassified sequences</taxon>
        <taxon>metagenomes</taxon>
        <taxon>organismal metagenomes</taxon>
    </lineage>
</organism>
<dbReference type="CDD" id="cd18793">
    <property type="entry name" value="SF2_C_SNF"/>
    <property type="match status" value="1"/>
</dbReference>
<dbReference type="Gene3D" id="3.40.50.300">
    <property type="entry name" value="P-loop containing nucleotide triphosphate hydrolases"/>
    <property type="match status" value="1"/>
</dbReference>
<sequence length="1346" mass="154624">MLSRQIEFYNNLTDTQKYIVHLAAIISSEISYNHLCRHLPANKKSLDKLIKKTLEACINENILIKAHSYQSYFNLEFLVWLFPSIPMHDMQTEWKGISAEYIPFYFQSILILRDYLYALLFDKKQLPGQELKLRPYIDDFLLTLAPLFTRPEYEPVLHLINPSFLEKIVGRMVKDTVENLNNLNIFAKKDTFNEYYTIPFWKALFIGDFDNGLKLLHPETSSYSSFFTEASRQLLKENNPELAMSFFDKGMKKQRGTVKNTQIPLQAEYALYFMIALQAQPSEVAAPIIQKIIDSLTKKEYTRTDGCFKLICQYFQNNRNVVRQNSTRLQQMISHSDKQYYNLWAIITLYFIGEKPQEQMQEEALRIVEKAYNNGYLIQALEGAYALTQWWDENPAINRLYGKIKEQLVYEPALSRMERQEDWKKDLTMLLGLGGKKAAESADDEKGKYRVTYYLSPKSLQIQPILQTFQKNGKWSTGKNISLKALYEGKTKGMTEQDYRIAKQMHRSYSYYDNSYEFNDKAIKELIGHPYLFLNGSDNIPIELIEGKPIVNVAKNNKGYRLVCNLEDVDSCFFVLKETNTRYLVYDLTESQLQILRNLKEQNITVPEQGKDLLMKVLSHLSTQLTVYSDLVSTDTENVRKIAPDSRIRVQLLPFGNGLKAELFTKPFGDIPPYCKPGWGGKVLISSQKGEQWQTVRNLKQEKEQANVLYSEIQQLESIEVNDGLIAFDNPLDSLYLLDILRKHQDIAIVEWPEGEKYRIKKQVDFENLQLKVTTSTDWFELQGELKVDEETVLTIGQLLALTRKGHNNFVELKNGDFLLLSDKLRKRLNELDSFAHETKKGIQLNKFAAFSASDFFDEFEYLKTDNAWKDFKRKIEQADQTEVPIPSNLQAELRPYQEEGFHWMMKLSEWGAGACLADDMGLGKTIQALTILLHRSHLGPAMVICPVSVLPNWINETCKFAPSLNIKTLSANNREKTIQLLEAGDLLITSYGLLQSEDKLFSDVVWASLVLDEAHTIKNYTTKTSKAAMLLQASFKLALTGTPIQNHLGEMWNLFNFINPGLLGSLQHFTDSFVKRESDTARKHLKKLISPFILRRTKTAVLDELPPKTEIIKKIQLSNEEAAFYEALRRQALLSLEQDTGDSNGAKHLKALVEITRLRQACCNPALVNQDIHIPSSKLAAFIEIATDLRANKHKALVFSQFVTHLSLVKKELDRQNITYQYLDGSFSWAERENIVKRFQSGESDLFLISLKAGGLGLNLTAADFVIHLDPWWNPAVEDQASDRAHRIGQTRPVTVYRLVAENTIEEKIIQLHNTKRDLADSLLEGSDQSGKLSLKELMQLITGE</sequence>
<dbReference type="PANTHER" id="PTHR10799">
    <property type="entry name" value="SNF2/RAD54 HELICASE FAMILY"/>
    <property type="match status" value="1"/>
</dbReference>
<dbReference type="EC" id="3.6.4.-" evidence="4"/>
<dbReference type="PROSITE" id="PS51194">
    <property type="entry name" value="HELICASE_CTER"/>
    <property type="match status" value="1"/>
</dbReference>
<dbReference type="InterPro" id="IPR001650">
    <property type="entry name" value="Helicase_C-like"/>
</dbReference>
<evidence type="ECO:0000259" key="3">
    <source>
        <dbReference type="PROSITE" id="PS51194"/>
    </source>
</evidence>
<keyword evidence="1 4" id="KW-0378">Hydrolase</keyword>
<proteinExistence type="predicted"/>
<evidence type="ECO:0000313" key="4">
    <source>
        <dbReference type="EMBL" id="KAA6332683.1"/>
    </source>
</evidence>
<dbReference type="SMART" id="SM00487">
    <property type="entry name" value="DEXDc"/>
    <property type="match status" value="1"/>
</dbReference>
<dbReference type="Pfam" id="PF00271">
    <property type="entry name" value="Helicase_C"/>
    <property type="match status" value="1"/>
</dbReference>
<dbReference type="InterPro" id="IPR014001">
    <property type="entry name" value="Helicase_ATP-bd"/>
</dbReference>
<dbReference type="Pfam" id="PF00176">
    <property type="entry name" value="SNF2-rel_dom"/>
    <property type="match status" value="1"/>
</dbReference>
<dbReference type="EMBL" id="SNRY01001209">
    <property type="protein sequence ID" value="KAA6332683.1"/>
    <property type="molecule type" value="Genomic_DNA"/>
</dbReference>
<dbReference type="PROSITE" id="PS51192">
    <property type="entry name" value="HELICASE_ATP_BIND_1"/>
    <property type="match status" value="1"/>
</dbReference>
<dbReference type="CDD" id="cd18012">
    <property type="entry name" value="DEXQc_arch_SWI2_SNF2"/>
    <property type="match status" value="1"/>
</dbReference>
<dbReference type="InterPro" id="IPR027417">
    <property type="entry name" value="P-loop_NTPase"/>
</dbReference>
<feature type="domain" description="Helicase C-terminal" evidence="3">
    <location>
        <begin position="1179"/>
        <end position="1340"/>
    </location>
</feature>
<accession>A0A5J4RI36</accession>
<dbReference type="InterPro" id="IPR000330">
    <property type="entry name" value="SNF2_N"/>
</dbReference>
<dbReference type="InterPro" id="IPR038718">
    <property type="entry name" value="SNF2-like_sf"/>
</dbReference>
<dbReference type="SMART" id="SM00490">
    <property type="entry name" value="HELICc"/>
    <property type="match status" value="1"/>
</dbReference>
<evidence type="ECO:0000256" key="1">
    <source>
        <dbReference type="ARBA" id="ARBA00022801"/>
    </source>
</evidence>
<evidence type="ECO:0000259" key="2">
    <source>
        <dbReference type="PROSITE" id="PS51192"/>
    </source>
</evidence>
<name>A0A5J4RI36_9ZZZZ</name>
<dbReference type="InterPro" id="IPR049730">
    <property type="entry name" value="SNF2/RAD54-like_C"/>
</dbReference>
<reference evidence="4" key="1">
    <citation type="submission" date="2019-03" db="EMBL/GenBank/DDBJ databases">
        <title>Single cell metagenomics reveals metabolic interactions within the superorganism composed of flagellate Streblomastix strix and complex community of Bacteroidetes bacteria on its surface.</title>
        <authorList>
            <person name="Treitli S.C."/>
            <person name="Kolisko M."/>
            <person name="Husnik F."/>
            <person name="Keeling P."/>
            <person name="Hampl V."/>
        </authorList>
    </citation>
    <scope>NUCLEOTIDE SEQUENCE</scope>
    <source>
        <strain evidence="4">STM</strain>
    </source>
</reference>